<dbReference type="Gene3D" id="1.10.150.20">
    <property type="entry name" value="5' to 3' exonuclease, C-terminal subdomain"/>
    <property type="match status" value="1"/>
</dbReference>
<comment type="similarity">
    <text evidence="1">Belongs to the UPF0758 family.</text>
</comment>
<dbReference type="Pfam" id="PF04002">
    <property type="entry name" value="RadC"/>
    <property type="match status" value="1"/>
</dbReference>
<gene>
    <name evidence="8" type="ORF">H8S55_13450</name>
</gene>
<keyword evidence="9" id="KW-1185">Reference proteome</keyword>
<dbReference type="InterPro" id="IPR010994">
    <property type="entry name" value="RuvA_2-like"/>
</dbReference>
<dbReference type="AlphaFoldDB" id="A0A8J6J5W2"/>
<evidence type="ECO:0000256" key="4">
    <source>
        <dbReference type="ARBA" id="ARBA00022801"/>
    </source>
</evidence>
<comment type="caution">
    <text evidence="8">The sequence shown here is derived from an EMBL/GenBank/DDBJ whole genome shotgun (WGS) entry which is preliminary data.</text>
</comment>
<evidence type="ECO:0000259" key="7">
    <source>
        <dbReference type="PROSITE" id="PS50249"/>
    </source>
</evidence>
<dbReference type="Pfam" id="PF14520">
    <property type="entry name" value="HHH_5"/>
    <property type="match status" value="1"/>
</dbReference>
<evidence type="ECO:0000313" key="8">
    <source>
        <dbReference type="EMBL" id="MBC5718299.1"/>
    </source>
</evidence>
<dbReference type="Proteomes" id="UP000602260">
    <property type="component" value="Unassembled WGS sequence"/>
</dbReference>
<keyword evidence="4" id="KW-0378">Hydrolase</keyword>
<dbReference type="GO" id="GO:0008237">
    <property type="term" value="F:metallopeptidase activity"/>
    <property type="evidence" value="ECO:0007669"/>
    <property type="project" value="UniProtKB-KW"/>
</dbReference>
<dbReference type="GO" id="GO:0046872">
    <property type="term" value="F:metal ion binding"/>
    <property type="evidence" value="ECO:0007669"/>
    <property type="project" value="UniProtKB-KW"/>
</dbReference>
<proteinExistence type="inferred from homology"/>
<dbReference type="GO" id="GO:0006508">
    <property type="term" value="P:proteolysis"/>
    <property type="evidence" value="ECO:0007669"/>
    <property type="project" value="UniProtKB-KW"/>
</dbReference>
<dbReference type="PANTHER" id="PTHR30471">
    <property type="entry name" value="DNA REPAIR PROTEIN RADC"/>
    <property type="match status" value="1"/>
</dbReference>
<keyword evidence="2" id="KW-0645">Protease</keyword>
<evidence type="ECO:0000313" key="9">
    <source>
        <dbReference type="Proteomes" id="UP000602260"/>
    </source>
</evidence>
<accession>A0A8J6J5W2</accession>
<protein>
    <submittedName>
        <fullName evidence="8">DNA repair protein RadC</fullName>
    </submittedName>
</protein>
<dbReference type="InterPro" id="IPR025657">
    <property type="entry name" value="RadC_JAB"/>
</dbReference>
<evidence type="ECO:0000256" key="5">
    <source>
        <dbReference type="ARBA" id="ARBA00022833"/>
    </source>
</evidence>
<dbReference type="RefSeq" id="WP_186879325.1">
    <property type="nucleotide sequence ID" value="NZ_JACOPN010000015.1"/>
</dbReference>
<keyword evidence="5" id="KW-0862">Zinc</keyword>
<keyword evidence="3" id="KW-0479">Metal-binding</keyword>
<dbReference type="PANTHER" id="PTHR30471:SF3">
    <property type="entry name" value="UPF0758 PROTEIN YEES-RELATED"/>
    <property type="match status" value="1"/>
</dbReference>
<evidence type="ECO:0000256" key="1">
    <source>
        <dbReference type="ARBA" id="ARBA00010243"/>
    </source>
</evidence>
<dbReference type="SUPFAM" id="SSF47781">
    <property type="entry name" value="RuvA domain 2-like"/>
    <property type="match status" value="1"/>
</dbReference>
<evidence type="ECO:0000256" key="6">
    <source>
        <dbReference type="ARBA" id="ARBA00023049"/>
    </source>
</evidence>
<dbReference type="Gene3D" id="3.40.140.10">
    <property type="entry name" value="Cytidine Deaminase, domain 2"/>
    <property type="match status" value="1"/>
</dbReference>
<dbReference type="InterPro" id="IPR001405">
    <property type="entry name" value="UPF0758"/>
</dbReference>
<feature type="domain" description="MPN" evidence="7">
    <location>
        <begin position="101"/>
        <end position="223"/>
    </location>
</feature>
<evidence type="ECO:0000256" key="3">
    <source>
        <dbReference type="ARBA" id="ARBA00022723"/>
    </source>
</evidence>
<name>A0A8J6J5W2_9FIRM</name>
<reference evidence="8" key="1">
    <citation type="submission" date="2020-08" db="EMBL/GenBank/DDBJ databases">
        <title>Genome public.</title>
        <authorList>
            <person name="Liu C."/>
            <person name="Sun Q."/>
        </authorList>
    </citation>
    <scope>NUCLEOTIDE SEQUENCE</scope>
    <source>
        <strain evidence="8">BX5</strain>
    </source>
</reference>
<evidence type="ECO:0000256" key="2">
    <source>
        <dbReference type="ARBA" id="ARBA00022670"/>
    </source>
</evidence>
<keyword evidence="6" id="KW-0482">Metalloprotease</keyword>
<dbReference type="EMBL" id="JACOPN010000015">
    <property type="protein sequence ID" value="MBC5718299.1"/>
    <property type="molecule type" value="Genomic_DNA"/>
</dbReference>
<dbReference type="PROSITE" id="PS50249">
    <property type="entry name" value="MPN"/>
    <property type="match status" value="1"/>
</dbReference>
<organism evidence="8 9">
    <name type="scientific">Flintibacter faecis</name>
    <dbReference type="NCBI Taxonomy" id="2763047"/>
    <lineage>
        <taxon>Bacteria</taxon>
        <taxon>Bacillati</taxon>
        <taxon>Bacillota</taxon>
        <taxon>Clostridia</taxon>
        <taxon>Eubacteriales</taxon>
        <taxon>Flintibacter</taxon>
    </lineage>
</organism>
<dbReference type="InterPro" id="IPR037518">
    <property type="entry name" value="MPN"/>
</dbReference>
<sequence>MPGHSGHRQRVKTEFLARGVEGWSDHRILELLLFYAIPQGDVNELAHRLVDHFGSLAGVLDASAEELKKVPGVGDHTAVLLKLVPSIGGRYQEQRGAPGQIIHSPEEAAAVLSPYFFGAANEMVYVLCLDGKGKVLGVRKVSEGSIYASDINIRRIAEAAMSLRSAGLYLAHNHISNLAFPSAADWQTTDVIRSALAGVGLELIDHLIFVDGDVLSLNQSEAGGHRPVYELL</sequence>